<gene>
    <name evidence="1" type="ORF">LOK49_LG13G01998</name>
</gene>
<proteinExistence type="predicted"/>
<sequence>MQQEIEEDKEEGWQTVKSKGKKMIGEPNEGEGSQEGNSPPLVQPQHRESLIPSNADAPLKILHDEILGLAQHISKLVPMDWWHSINLCLSCEGSHGKKVRYEGKVDVTLQDGQTFNSTVIYADLHTDIAIVKINFRTPFPAAKLGSSHKLCPGD</sequence>
<dbReference type="EMBL" id="CM045771">
    <property type="protein sequence ID" value="KAI7987415.1"/>
    <property type="molecule type" value="Genomic_DNA"/>
</dbReference>
<accession>A0ACC0FGI6</accession>
<evidence type="ECO:0000313" key="1">
    <source>
        <dbReference type="EMBL" id="KAI7987415.1"/>
    </source>
</evidence>
<protein>
    <submittedName>
        <fullName evidence="1">Protease Do-like 14</fullName>
    </submittedName>
</protein>
<evidence type="ECO:0000313" key="2">
    <source>
        <dbReference type="Proteomes" id="UP001060215"/>
    </source>
</evidence>
<reference evidence="1 2" key="1">
    <citation type="journal article" date="2022" name="Plant J.">
        <title>Chromosome-level genome of Camellia lanceoleosa provides a valuable resource for understanding genome evolution and self-incompatibility.</title>
        <authorList>
            <person name="Gong W."/>
            <person name="Xiao S."/>
            <person name="Wang L."/>
            <person name="Liao Z."/>
            <person name="Chang Y."/>
            <person name="Mo W."/>
            <person name="Hu G."/>
            <person name="Li W."/>
            <person name="Zhao G."/>
            <person name="Zhu H."/>
            <person name="Hu X."/>
            <person name="Ji K."/>
            <person name="Xiang X."/>
            <person name="Song Q."/>
            <person name="Yuan D."/>
            <person name="Jin S."/>
            <person name="Zhang L."/>
        </authorList>
    </citation>
    <scope>NUCLEOTIDE SEQUENCE [LARGE SCALE GENOMIC DNA]</scope>
    <source>
        <strain evidence="1">SQ_2022a</strain>
    </source>
</reference>
<comment type="caution">
    <text evidence="1">The sequence shown here is derived from an EMBL/GenBank/DDBJ whole genome shotgun (WGS) entry which is preliminary data.</text>
</comment>
<organism evidence="1 2">
    <name type="scientific">Camellia lanceoleosa</name>
    <dbReference type="NCBI Taxonomy" id="1840588"/>
    <lineage>
        <taxon>Eukaryota</taxon>
        <taxon>Viridiplantae</taxon>
        <taxon>Streptophyta</taxon>
        <taxon>Embryophyta</taxon>
        <taxon>Tracheophyta</taxon>
        <taxon>Spermatophyta</taxon>
        <taxon>Magnoliopsida</taxon>
        <taxon>eudicotyledons</taxon>
        <taxon>Gunneridae</taxon>
        <taxon>Pentapetalae</taxon>
        <taxon>asterids</taxon>
        <taxon>Ericales</taxon>
        <taxon>Theaceae</taxon>
        <taxon>Camellia</taxon>
    </lineage>
</organism>
<name>A0ACC0FGI6_9ERIC</name>
<keyword evidence="2" id="KW-1185">Reference proteome</keyword>
<dbReference type="Proteomes" id="UP001060215">
    <property type="component" value="Chromosome 14"/>
</dbReference>